<dbReference type="Pfam" id="PF00646">
    <property type="entry name" value="F-box"/>
    <property type="match status" value="1"/>
</dbReference>
<dbReference type="InterPro" id="IPR001810">
    <property type="entry name" value="F-box_dom"/>
</dbReference>
<evidence type="ECO:0000259" key="1">
    <source>
        <dbReference type="Pfam" id="PF00646"/>
    </source>
</evidence>
<evidence type="ECO:0000313" key="3">
    <source>
        <dbReference type="EMBL" id="CAF4324479.1"/>
    </source>
</evidence>
<dbReference type="Proteomes" id="UP000681722">
    <property type="component" value="Unassembled WGS sequence"/>
</dbReference>
<dbReference type="InterPro" id="IPR036047">
    <property type="entry name" value="F-box-like_dom_sf"/>
</dbReference>
<dbReference type="AlphaFoldDB" id="A0A815PNG0"/>
<evidence type="ECO:0000313" key="2">
    <source>
        <dbReference type="EMBL" id="CAF1451228.1"/>
    </source>
</evidence>
<feature type="domain" description="F-box" evidence="1">
    <location>
        <begin position="7"/>
        <end position="51"/>
    </location>
</feature>
<dbReference type="EMBL" id="CAJNOQ010019487">
    <property type="protein sequence ID" value="CAF1451228.1"/>
    <property type="molecule type" value="Genomic_DNA"/>
</dbReference>
<dbReference type="OrthoDB" id="101791at2759"/>
<gene>
    <name evidence="2" type="ORF">GPM918_LOCUS34744</name>
    <name evidence="3" type="ORF">SRO942_LOCUS35450</name>
</gene>
<proteinExistence type="predicted"/>
<dbReference type="EMBL" id="CAJOBC010084937">
    <property type="protein sequence ID" value="CAF4324479.1"/>
    <property type="molecule type" value="Genomic_DNA"/>
</dbReference>
<sequence>MNLETDWSTLPDLLWYAICRYLGKSSSSSLINLSKTCTKLYSLINHTCFWTYIIHTCYGKQLAQRYLFDIFQSTNNPKDLLENIITNEMWLKDSYVVRRYFVELLMFATLSPLDMKGYAAKERFFTYRADMSLHDKLQMSLTFDKLQKKYPLLSQELFDSIPLSKFIYFHLTQRKRILAVNMDSLEYCPVTERYRPPITKYDEDLNDHVALISERYIPALRHTFKSVLPGKYEILSRLKLIKISQEFDNFDFRCLKYNFAALPEYGKAIYITHDGWWYENNYLKNKNNWFTDMWGTTTVYELSDIYVAMEFQLGLELPQYNVLCEYIELKIVV</sequence>
<name>A0A815PNG0_9BILA</name>
<organism evidence="2 4">
    <name type="scientific">Didymodactylos carnosus</name>
    <dbReference type="NCBI Taxonomy" id="1234261"/>
    <lineage>
        <taxon>Eukaryota</taxon>
        <taxon>Metazoa</taxon>
        <taxon>Spiralia</taxon>
        <taxon>Gnathifera</taxon>
        <taxon>Rotifera</taxon>
        <taxon>Eurotatoria</taxon>
        <taxon>Bdelloidea</taxon>
        <taxon>Philodinida</taxon>
        <taxon>Philodinidae</taxon>
        <taxon>Didymodactylos</taxon>
    </lineage>
</organism>
<reference evidence="2" key="1">
    <citation type="submission" date="2021-02" db="EMBL/GenBank/DDBJ databases">
        <authorList>
            <person name="Nowell W R."/>
        </authorList>
    </citation>
    <scope>NUCLEOTIDE SEQUENCE</scope>
</reference>
<protein>
    <recommendedName>
        <fullName evidence="1">F-box domain-containing protein</fullName>
    </recommendedName>
</protein>
<dbReference type="SUPFAM" id="SSF81383">
    <property type="entry name" value="F-box domain"/>
    <property type="match status" value="1"/>
</dbReference>
<comment type="caution">
    <text evidence="2">The sequence shown here is derived from an EMBL/GenBank/DDBJ whole genome shotgun (WGS) entry which is preliminary data.</text>
</comment>
<accession>A0A815PNG0</accession>
<evidence type="ECO:0000313" key="4">
    <source>
        <dbReference type="Proteomes" id="UP000663829"/>
    </source>
</evidence>
<dbReference type="Proteomes" id="UP000663829">
    <property type="component" value="Unassembled WGS sequence"/>
</dbReference>
<keyword evidence="4" id="KW-1185">Reference proteome</keyword>